<dbReference type="GO" id="GO:0005524">
    <property type="term" value="F:ATP binding"/>
    <property type="evidence" value="ECO:0007669"/>
    <property type="project" value="UniProtKB-UniRule"/>
</dbReference>
<dbReference type="GO" id="GO:0006260">
    <property type="term" value="P:DNA replication"/>
    <property type="evidence" value="ECO:0007669"/>
    <property type="project" value="UniProtKB-UniRule"/>
</dbReference>
<keyword evidence="3 6" id="KW-0547">Nucleotide-binding</keyword>
<dbReference type="GO" id="GO:0000731">
    <property type="term" value="P:DNA synthesis involved in DNA repair"/>
    <property type="evidence" value="ECO:0007669"/>
    <property type="project" value="TreeGrafter"/>
</dbReference>
<evidence type="ECO:0000313" key="11">
    <source>
        <dbReference type="Proteomes" id="UP000251942"/>
    </source>
</evidence>
<evidence type="ECO:0000313" key="8">
    <source>
        <dbReference type="EMBL" id="KTC96908.1"/>
    </source>
</evidence>
<dbReference type="SUPFAM" id="SSF52540">
    <property type="entry name" value="P-loop containing nucleoside triphosphate hydrolases"/>
    <property type="match status" value="1"/>
</dbReference>
<evidence type="ECO:0000256" key="3">
    <source>
        <dbReference type="ARBA" id="ARBA00022741"/>
    </source>
</evidence>
<dbReference type="AlphaFoldDB" id="A0A0W0TMT2"/>
<keyword evidence="6" id="KW-0234">DNA repair</keyword>
<keyword evidence="5 6" id="KW-0238">DNA-binding</keyword>
<dbReference type="InterPro" id="IPR042174">
    <property type="entry name" value="RecF_2"/>
</dbReference>
<dbReference type="HAMAP" id="MF_00365">
    <property type="entry name" value="RecF"/>
    <property type="match status" value="1"/>
</dbReference>
<gene>
    <name evidence="6 8" type="primary">recF</name>
    <name evidence="8" type="ORF">Lfee_1820</name>
    <name evidence="9" type="ORF">NCTC12022_01592</name>
</gene>
<dbReference type="InterPro" id="IPR001238">
    <property type="entry name" value="DNA-binding_RecF"/>
</dbReference>
<evidence type="ECO:0000256" key="4">
    <source>
        <dbReference type="ARBA" id="ARBA00022840"/>
    </source>
</evidence>
<feature type="binding site" evidence="6">
    <location>
        <begin position="30"/>
        <end position="37"/>
    </location>
    <ligand>
        <name>ATP</name>
        <dbReference type="ChEBI" id="CHEBI:30616"/>
    </ligand>
</feature>
<name>A0A0W0TMT2_9GAMM</name>
<comment type="similarity">
    <text evidence="6">Belongs to the RecF family.</text>
</comment>
<dbReference type="Pfam" id="PF02463">
    <property type="entry name" value="SMC_N"/>
    <property type="match status" value="1"/>
</dbReference>
<evidence type="ECO:0000256" key="1">
    <source>
        <dbReference type="ARBA" id="ARBA00022490"/>
    </source>
</evidence>
<dbReference type="OrthoDB" id="9803889at2"/>
<dbReference type="STRING" id="453.Lfee_1820"/>
<evidence type="ECO:0000313" key="9">
    <source>
        <dbReference type="EMBL" id="SPX60856.1"/>
    </source>
</evidence>
<dbReference type="EMBL" id="UASS01000013">
    <property type="protein sequence ID" value="SPX60856.1"/>
    <property type="molecule type" value="Genomic_DNA"/>
</dbReference>
<sequence length="356" mass="40737">MSLAHLQIKNLRNIESARLDLHPHLNIIVGANGSGKTSFLEAIYLLGSGHSFRTREISPLVRESSDSLTVFARADDEQTISIQKSPLSPTQVRINLSPCQSSSELAYFLPCQVFYQDIFQIIDAGPSMRRSLLDWGLFHVKQSYHSLWKDFRRVLKQRNSLLRQKAAPSQLVPWDNLLVTLSEQLDNLRGQYFVELNREFQTLLSQLTDSKASLTYYKGWDRRGSGKHLSVILADSYESDLHRQFTQYGAHQADLIVNSDNLQAKQYLSRGQQKIILFALKLAQAKLITKHCLYLCDDISSELDQSHVNNLFKLIETIPGQFFITCINFDSLFIEKEITDYKVFSIKNGHFTCSEI</sequence>
<dbReference type="GO" id="GO:0006302">
    <property type="term" value="P:double-strand break repair"/>
    <property type="evidence" value="ECO:0007669"/>
    <property type="project" value="TreeGrafter"/>
</dbReference>
<accession>A0A0W0TMT2</accession>
<keyword evidence="1 6" id="KW-0963">Cytoplasm</keyword>
<keyword evidence="2 6" id="KW-0235">DNA replication</keyword>
<dbReference type="EMBL" id="LNYB01000080">
    <property type="protein sequence ID" value="KTC96908.1"/>
    <property type="molecule type" value="Genomic_DNA"/>
</dbReference>
<evidence type="ECO:0000256" key="6">
    <source>
        <dbReference type="HAMAP-Rule" id="MF_00365"/>
    </source>
</evidence>
<dbReference type="Proteomes" id="UP000054698">
    <property type="component" value="Unassembled WGS sequence"/>
</dbReference>
<evidence type="ECO:0000259" key="7">
    <source>
        <dbReference type="Pfam" id="PF02463"/>
    </source>
</evidence>
<dbReference type="PANTHER" id="PTHR32182">
    <property type="entry name" value="DNA REPLICATION AND REPAIR PROTEIN RECF"/>
    <property type="match status" value="1"/>
</dbReference>
<comment type="function">
    <text evidence="6">The RecF protein is involved in DNA metabolism; it is required for DNA replication and normal SOS inducibility. RecF binds preferentially to single-stranded, linear DNA. It also seems to bind ATP.</text>
</comment>
<dbReference type="Gene3D" id="1.20.1050.90">
    <property type="entry name" value="RecF/RecN/SMC, N-terminal domain"/>
    <property type="match status" value="1"/>
</dbReference>
<dbReference type="InterPro" id="IPR003395">
    <property type="entry name" value="RecF/RecN/SMC_N"/>
</dbReference>
<protein>
    <recommendedName>
        <fullName evidence="6">DNA replication and repair protein RecF</fullName>
    </recommendedName>
</protein>
<keyword evidence="6" id="KW-0742">SOS response</keyword>
<dbReference type="PATRIC" id="fig|453.4.peg.1997"/>
<dbReference type="PANTHER" id="PTHR32182:SF0">
    <property type="entry name" value="DNA REPLICATION AND REPAIR PROTEIN RECF"/>
    <property type="match status" value="1"/>
</dbReference>
<dbReference type="InterPro" id="IPR027417">
    <property type="entry name" value="P-loop_NTPase"/>
</dbReference>
<dbReference type="Gene3D" id="3.40.50.300">
    <property type="entry name" value="P-loop containing nucleotide triphosphate hydrolases"/>
    <property type="match status" value="1"/>
</dbReference>
<dbReference type="Proteomes" id="UP000251942">
    <property type="component" value="Unassembled WGS sequence"/>
</dbReference>
<evidence type="ECO:0000313" key="10">
    <source>
        <dbReference type="Proteomes" id="UP000054698"/>
    </source>
</evidence>
<keyword evidence="10" id="KW-1185">Reference proteome</keyword>
<comment type="subcellular location">
    <subcellularLocation>
        <location evidence="6">Cytoplasm</location>
    </subcellularLocation>
</comment>
<keyword evidence="4 6" id="KW-0067">ATP-binding</keyword>
<organism evidence="8 10">
    <name type="scientific">Legionella feeleii</name>
    <dbReference type="NCBI Taxonomy" id="453"/>
    <lineage>
        <taxon>Bacteria</taxon>
        <taxon>Pseudomonadati</taxon>
        <taxon>Pseudomonadota</taxon>
        <taxon>Gammaproteobacteria</taxon>
        <taxon>Legionellales</taxon>
        <taxon>Legionellaceae</taxon>
        <taxon>Legionella</taxon>
    </lineage>
</organism>
<evidence type="ECO:0000256" key="2">
    <source>
        <dbReference type="ARBA" id="ARBA00022705"/>
    </source>
</evidence>
<keyword evidence="6" id="KW-0227">DNA damage</keyword>
<dbReference type="GO" id="GO:0009432">
    <property type="term" value="P:SOS response"/>
    <property type="evidence" value="ECO:0007669"/>
    <property type="project" value="UniProtKB-UniRule"/>
</dbReference>
<dbReference type="NCBIfam" id="TIGR00611">
    <property type="entry name" value="recf"/>
    <property type="match status" value="1"/>
</dbReference>
<evidence type="ECO:0000256" key="5">
    <source>
        <dbReference type="ARBA" id="ARBA00023125"/>
    </source>
</evidence>
<proteinExistence type="inferred from homology"/>
<reference evidence="9 11" key="2">
    <citation type="submission" date="2018-06" db="EMBL/GenBank/DDBJ databases">
        <authorList>
            <consortium name="Pathogen Informatics"/>
            <person name="Doyle S."/>
        </authorList>
    </citation>
    <scope>NUCLEOTIDE SEQUENCE [LARGE SCALE GENOMIC DNA]</scope>
    <source>
        <strain evidence="9 11">NCTC12022</strain>
    </source>
</reference>
<dbReference type="RefSeq" id="WP_058446002.1">
    <property type="nucleotide sequence ID" value="NZ_CAAAHT010000002.1"/>
</dbReference>
<feature type="domain" description="RecF/RecN/SMC N-terminal" evidence="7">
    <location>
        <begin position="3"/>
        <end position="345"/>
    </location>
</feature>
<reference evidence="8 10" key="1">
    <citation type="submission" date="2015-11" db="EMBL/GenBank/DDBJ databases">
        <title>Genomic analysis of 38 Legionella species identifies large and diverse effector repertoires.</title>
        <authorList>
            <person name="Burstein D."/>
            <person name="Amaro F."/>
            <person name="Zusman T."/>
            <person name="Lifshitz Z."/>
            <person name="Cohen O."/>
            <person name="Gilbert J.A."/>
            <person name="Pupko T."/>
            <person name="Shuman H.A."/>
            <person name="Segal G."/>
        </authorList>
    </citation>
    <scope>NUCLEOTIDE SEQUENCE [LARGE SCALE GENOMIC DNA]</scope>
    <source>
        <strain evidence="8 10">WO-44C</strain>
    </source>
</reference>
<dbReference type="GO" id="GO:0003697">
    <property type="term" value="F:single-stranded DNA binding"/>
    <property type="evidence" value="ECO:0007669"/>
    <property type="project" value="UniProtKB-UniRule"/>
</dbReference>
<dbReference type="GO" id="GO:0005737">
    <property type="term" value="C:cytoplasm"/>
    <property type="evidence" value="ECO:0007669"/>
    <property type="project" value="UniProtKB-SubCell"/>
</dbReference>